<sequence length="285" mass="30664">MSMHRNGYAPRPLHLAALPLLFALAGGASAQPAPRLAEGEFDCLMDAAQRVKLGASVTGLIRSVQVNRGDVVRQGQVVAQLAAEVEEANLALARVRAENDAPVASAEQRAEYAERRAGRLQRLRASSAVSEREYDEAATEARVAALTLRDAQMNLQAARAELLRAEEQVAQRRILSPVDGIVVERHLAAGEYFHEQAQLLTLAQIDPIHVEVFLPVSYFGQVKPGDVATVLPEAPVGGAHPAEVSVVDRVMDAASGTFGVRLRLPNPDLALPAGLRCRIRFRAPS</sequence>
<feature type="domain" description="CusB-like beta-barrel" evidence="4">
    <location>
        <begin position="210"/>
        <end position="284"/>
    </location>
</feature>
<evidence type="ECO:0000313" key="7">
    <source>
        <dbReference type="Proteomes" id="UP000245765"/>
    </source>
</evidence>
<organism evidence="6 7">
    <name type="scientific">Falsiroseomonas bella</name>
    <dbReference type="NCBI Taxonomy" id="2184016"/>
    <lineage>
        <taxon>Bacteria</taxon>
        <taxon>Pseudomonadati</taxon>
        <taxon>Pseudomonadota</taxon>
        <taxon>Alphaproteobacteria</taxon>
        <taxon>Acetobacterales</taxon>
        <taxon>Roseomonadaceae</taxon>
        <taxon>Falsiroseomonas</taxon>
    </lineage>
</organism>
<comment type="similarity">
    <text evidence="1">Belongs to the membrane fusion protein (MFP) (TC 8.A.1) family.</text>
</comment>
<reference evidence="7" key="1">
    <citation type="submission" date="2018-05" db="EMBL/GenBank/DDBJ databases">
        <authorList>
            <person name="Du Z."/>
            <person name="Wang X."/>
        </authorList>
    </citation>
    <scope>NUCLEOTIDE SEQUENCE [LARGE SCALE GENOMIC DNA]</scope>
    <source>
        <strain evidence="7">CQN31</strain>
    </source>
</reference>
<keyword evidence="2" id="KW-0175">Coiled coil</keyword>
<protein>
    <submittedName>
        <fullName evidence="6">Efflux RND transporter periplasmic adaptor subunit</fullName>
    </submittedName>
</protein>
<comment type="caution">
    <text evidence="6">The sequence shown here is derived from an EMBL/GenBank/DDBJ whole genome shotgun (WGS) entry which is preliminary data.</text>
</comment>
<keyword evidence="7" id="KW-1185">Reference proteome</keyword>
<evidence type="ECO:0000259" key="4">
    <source>
        <dbReference type="Pfam" id="PF25954"/>
    </source>
</evidence>
<accession>A0A317FII3</accession>
<dbReference type="Proteomes" id="UP000245765">
    <property type="component" value="Unassembled WGS sequence"/>
</dbReference>
<feature type="coiled-coil region" evidence="2">
    <location>
        <begin position="78"/>
        <end position="175"/>
    </location>
</feature>
<dbReference type="AlphaFoldDB" id="A0A317FII3"/>
<feature type="signal peptide" evidence="3">
    <location>
        <begin position="1"/>
        <end position="30"/>
    </location>
</feature>
<name>A0A317FII3_9PROT</name>
<gene>
    <name evidence="6" type="ORF">DFH01_00795</name>
</gene>
<dbReference type="InterPro" id="IPR058647">
    <property type="entry name" value="BSH_CzcB-like"/>
</dbReference>
<evidence type="ECO:0000256" key="2">
    <source>
        <dbReference type="SAM" id="Coils"/>
    </source>
</evidence>
<dbReference type="InterPro" id="IPR006143">
    <property type="entry name" value="RND_pump_MFP"/>
</dbReference>
<dbReference type="NCBIfam" id="TIGR01730">
    <property type="entry name" value="RND_mfp"/>
    <property type="match status" value="1"/>
</dbReference>
<feature type="domain" description="CzcB-like barrel-sandwich hybrid" evidence="5">
    <location>
        <begin position="53"/>
        <end position="203"/>
    </location>
</feature>
<evidence type="ECO:0000256" key="3">
    <source>
        <dbReference type="SAM" id="SignalP"/>
    </source>
</evidence>
<dbReference type="InterPro" id="IPR058792">
    <property type="entry name" value="Beta-barrel_RND_2"/>
</dbReference>
<dbReference type="Gene3D" id="2.40.30.170">
    <property type="match status" value="1"/>
</dbReference>
<dbReference type="PANTHER" id="PTHR30469:SF15">
    <property type="entry name" value="HLYD FAMILY OF SECRETION PROTEINS"/>
    <property type="match status" value="1"/>
</dbReference>
<dbReference type="Pfam" id="PF25973">
    <property type="entry name" value="BSH_CzcB"/>
    <property type="match status" value="1"/>
</dbReference>
<feature type="chain" id="PRO_5016392026" evidence="3">
    <location>
        <begin position="31"/>
        <end position="285"/>
    </location>
</feature>
<dbReference type="EMBL" id="QGNA01000001">
    <property type="protein sequence ID" value="PWS37887.1"/>
    <property type="molecule type" value="Genomic_DNA"/>
</dbReference>
<evidence type="ECO:0000259" key="5">
    <source>
        <dbReference type="Pfam" id="PF25973"/>
    </source>
</evidence>
<evidence type="ECO:0000256" key="1">
    <source>
        <dbReference type="ARBA" id="ARBA00009477"/>
    </source>
</evidence>
<proteinExistence type="inferred from homology"/>
<evidence type="ECO:0000313" key="6">
    <source>
        <dbReference type="EMBL" id="PWS37887.1"/>
    </source>
</evidence>
<dbReference type="GO" id="GO:0015562">
    <property type="term" value="F:efflux transmembrane transporter activity"/>
    <property type="evidence" value="ECO:0007669"/>
    <property type="project" value="TreeGrafter"/>
</dbReference>
<dbReference type="SUPFAM" id="SSF111369">
    <property type="entry name" value="HlyD-like secretion proteins"/>
    <property type="match status" value="1"/>
</dbReference>
<dbReference type="GO" id="GO:1990281">
    <property type="term" value="C:efflux pump complex"/>
    <property type="evidence" value="ECO:0007669"/>
    <property type="project" value="TreeGrafter"/>
</dbReference>
<dbReference type="Gene3D" id="1.10.287.470">
    <property type="entry name" value="Helix hairpin bin"/>
    <property type="match status" value="1"/>
</dbReference>
<dbReference type="Pfam" id="PF25954">
    <property type="entry name" value="Beta-barrel_RND_2"/>
    <property type="match status" value="1"/>
</dbReference>
<keyword evidence="3" id="KW-0732">Signal</keyword>
<dbReference type="Gene3D" id="2.40.50.100">
    <property type="match status" value="1"/>
</dbReference>
<dbReference type="PANTHER" id="PTHR30469">
    <property type="entry name" value="MULTIDRUG RESISTANCE PROTEIN MDTA"/>
    <property type="match status" value="1"/>
</dbReference>
<dbReference type="OrthoDB" id="9791520at2"/>